<proteinExistence type="predicted"/>
<dbReference type="AlphaFoldDB" id="A0A366CTB7"/>
<organism evidence="1 2">
    <name type="scientific">Marinomonas aquiplantarum</name>
    <dbReference type="NCBI Taxonomy" id="491951"/>
    <lineage>
        <taxon>Bacteria</taxon>
        <taxon>Pseudomonadati</taxon>
        <taxon>Pseudomonadota</taxon>
        <taxon>Gammaproteobacteria</taxon>
        <taxon>Oceanospirillales</taxon>
        <taxon>Oceanospirillaceae</taxon>
        <taxon>Marinomonas</taxon>
    </lineage>
</organism>
<comment type="caution">
    <text evidence="1">The sequence shown here is derived from an EMBL/GenBank/DDBJ whole genome shotgun (WGS) entry which is preliminary data.</text>
</comment>
<sequence>MLVFFPVFSPSFSRTWQALHFRHEQRRCVEAVGQRVRLPNLKELKGSKPFYPIPKYLLSRYVNSLHQFQIRKGSDPFLFLLFSSCPNYFRAPFNCFGWGAFFRPARRVTFAKRCKTLCFKECKKSLESFREIHYYIKKCVENCLKKLIISFYV</sequence>
<protein>
    <submittedName>
        <fullName evidence="1">Uncharacterized protein</fullName>
    </submittedName>
</protein>
<dbReference type="Proteomes" id="UP000252086">
    <property type="component" value="Unassembled WGS sequence"/>
</dbReference>
<accession>A0A366CTB7</accession>
<gene>
    <name evidence="1" type="ORF">DFP76_1135</name>
</gene>
<evidence type="ECO:0000313" key="1">
    <source>
        <dbReference type="EMBL" id="RBO79553.1"/>
    </source>
</evidence>
<name>A0A366CTB7_9GAMM</name>
<reference evidence="1 2" key="1">
    <citation type="submission" date="2018-06" db="EMBL/GenBank/DDBJ databases">
        <title>Genomic Encyclopedia of Type Strains, Phase III (KMG-III): the genomes of soil and plant-associated and newly described type strains.</title>
        <authorList>
            <person name="Whitman W."/>
        </authorList>
    </citation>
    <scope>NUCLEOTIDE SEQUENCE [LARGE SCALE GENOMIC DNA]</scope>
    <source>
        <strain evidence="1 2">CECT 7732</strain>
    </source>
</reference>
<evidence type="ECO:0000313" key="2">
    <source>
        <dbReference type="Proteomes" id="UP000252086"/>
    </source>
</evidence>
<dbReference type="EMBL" id="QNRF01000013">
    <property type="protein sequence ID" value="RBO79553.1"/>
    <property type="molecule type" value="Genomic_DNA"/>
</dbReference>
<keyword evidence="2" id="KW-1185">Reference proteome</keyword>